<keyword evidence="1" id="KW-0805">Transcription regulation</keyword>
<reference evidence="5" key="1">
    <citation type="journal article" date="2020" name="Nature">
        <title>Giant virus diversity and host interactions through global metagenomics.</title>
        <authorList>
            <person name="Schulz F."/>
            <person name="Roux S."/>
            <person name="Paez-Espino D."/>
            <person name="Jungbluth S."/>
            <person name="Walsh D.A."/>
            <person name="Denef V.J."/>
            <person name="McMahon K.D."/>
            <person name="Konstantinidis K.T."/>
            <person name="Eloe-Fadrosh E.A."/>
            <person name="Kyrpides N.C."/>
            <person name="Woyke T."/>
        </authorList>
    </citation>
    <scope>NUCLEOTIDE SEQUENCE</scope>
    <source>
        <strain evidence="5">GVMAG-M-3300023179-150</strain>
    </source>
</reference>
<dbReference type="GO" id="GO:0070897">
    <property type="term" value="P:transcription preinitiation complex assembly"/>
    <property type="evidence" value="ECO:0007669"/>
    <property type="project" value="InterPro"/>
</dbReference>
<evidence type="ECO:0000256" key="1">
    <source>
        <dbReference type="ARBA" id="ARBA00023015"/>
    </source>
</evidence>
<keyword evidence="2" id="KW-0804">Transcription</keyword>
<dbReference type="Gene3D" id="1.10.472.170">
    <property type="match status" value="1"/>
</dbReference>
<dbReference type="PANTHER" id="PTHR11618">
    <property type="entry name" value="TRANSCRIPTION INITIATION FACTOR IIB-RELATED"/>
    <property type="match status" value="1"/>
</dbReference>
<dbReference type="SUPFAM" id="SSF47954">
    <property type="entry name" value="Cyclin-like"/>
    <property type="match status" value="2"/>
</dbReference>
<dbReference type="PRINTS" id="PR00685">
    <property type="entry name" value="TIFACTORIIB"/>
</dbReference>
<evidence type="ECO:0000256" key="3">
    <source>
        <dbReference type="SAM" id="Phobius"/>
    </source>
</evidence>
<dbReference type="GO" id="GO:0017025">
    <property type="term" value="F:TBP-class protein binding"/>
    <property type="evidence" value="ECO:0007669"/>
    <property type="project" value="InterPro"/>
</dbReference>
<keyword evidence="3" id="KW-0472">Membrane</keyword>
<evidence type="ECO:0000256" key="2">
    <source>
        <dbReference type="ARBA" id="ARBA00023163"/>
    </source>
</evidence>
<sequence>MTEVLNSNLMDISNVWDIFNQVHKSVESERVQINFGSNVDNKIVDEPEYDIEGMPQKELLCFNCHQAGLIPLDGQYVCSNCNLVNDSVIDDTPEWRYYGADDNKSVNPTRCGMPSNEYYPEASLGSNISLCGASSYEMFKVAWYHNCNIMNYKERNFHEYISLMNNYASQADIPGCVIKEAESIYKQITDYRTSIGLHEFRHPTREAVLASCVLEASRMNDCPRSSAEMAEIFHIDRSVFVNGHKEFKKYWDVVQKKNHLSSHDDVKISNPSDYVNRFCSRLNLGPDFKKICHQICDNIKEKNLVPKYVAVSIVAGVIYLVNNLFNLGMKKKQISKICDDVSEATIHKCYLDLNSNLEEIVPKYVLDEVLKQLNLS</sequence>
<dbReference type="GO" id="GO:0097550">
    <property type="term" value="C:transcription preinitiation complex"/>
    <property type="evidence" value="ECO:0007669"/>
    <property type="project" value="TreeGrafter"/>
</dbReference>
<dbReference type="Pfam" id="PF00382">
    <property type="entry name" value="TFIIB"/>
    <property type="match status" value="2"/>
</dbReference>
<dbReference type="InterPro" id="IPR013150">
    <property type="entry name" value="TFIIB_cyclin"/>
</dbReference>
<evidence type="ECO:0000259" key="4">
    <source>
        <dbReference type="Pfam" id="PF00382"/>
    </source>
</evidence>
<dbReference type="PANTHER" id="PTHR11618:SF13">
    <property type="entry name" value="TRANSCRIPTION INITIATION FACTOR IIB"/>
    <property type="match status" value="1"/>
</dbReference>
<dbReference type="SUPFAM" id="SSF57783">
    <property type="entry name" value="Zinc beta-ribbon"/>
    <property type="match status" value="1"/>
</dbReference>
<proteinExistence type="predicted"/>
<keyword evidence="3" id="KW-0812">Transmembrane</keyword>
<evidence type="ECO:0000313" key="5">
    <source>
        <dbReference type="EMBL" id="QHT24752.1"/>
    </source>
</evidence>
<accession>A0A6C0E7N5</accession>
<dbReference type="InterPro" id="IPR000812">
    <property type="entry name" value="TFIIB"/>
</dbReference>
<name>A0A6C0E7N5_9ZZZZ</name>
<feature type="domain" description="Transcription factor TFIIB cyclin-like" evidence="4">
    <location>
        <begin position="164"/>
        <end position="249"/>
    </location>
</feature>
<dbReference type="GO" id="GO:0005634">
    <property type="term" value="C:nucleus"/>
    <property type="evidence" value="ECO:0007669"/>
    <property type="project" value="TreeGrafter"/>
</dbReference>
<keyword evidence="3" id="KW-1133">Transmembrane helix</keyword>
<feature type="transmembrane region" description="Helical" evidence="3">
    <location>
        <begin position="308"/>
        <end position="327"/>
    </location>
</feature>
<protein>
    <recommendedName>
        <fullName evidence="4">Transcription factor TFIIB cyclin-like domain-containing protein</fullName>
    </recommendedName>
</protein>
<dbReference type="AlphaFoldDB" id="A0A6C0E7N5"/>
<dbReference type="InterPro" id="IPR036915">
    <property type="entry name" value="Cyclin-like_sf"/>
</dbReference>
<feature type="domain" description="Transcription factor TFIIB cyclin-like" evidence="4">
    <location>
        <begin position="266"/>
        <end position="353"/>
    </location>
</feature>
<organism evidence="5">
    <name type="scientific">viral metagenome</name>
    <dbReference type="NCBI Taxonomy" id="1070528"/>
    <lineage>
        <taxon>unclassified sequences</taxon>
        <taxon>metagenomes</taxon>
        <taxon>organismal metagenomes</taxon>
    </lineage>
</organism>
<dbReference type="Gene3D" id="1.10.472.10">
    <property type="entry name" value="Cyclin-like"/>
    <property type="match status" value="1"/>
</dbReference>
<dbReference type="EMBL" id="MN739748">
    <property type="protein sequence ID" value="QHT24752.1"/>
    <property type="molecule type" value="Genomic_DNA"/>
</dbReference>